<reference evidence="15" key="3">
    <citation type="submission" date="2021-11" db="EMBL/GenBank/DDBJ databases">
        <authorList>
            <person name="Denance N."/>
            <person name="Briand M."/>
            <person name="Dupas E."/>
            <person name="Durand K."/>
            <person name="Legendre B."/>
            <person name="Cunty A."/>
            <person name="Donnadieu C."/>
            <person name="Lopez Roques C."/>
            <person name="Cesbron S."/>
            <person name="Jacques M.A."/>
        </authorList>
    </citation>
    <scope>NUCLEOTIDE SEQUENCE</scope>
    <source>
        <strain evidence="15">CFBP8070</strain>
    </source>
</reference>
<dbReference type="NCBIfam" id="NF006444">
    <property type="entry name" value="PRK08762.1"/>
    <property type="match status" value="1"/>
</dbReference>
<feature type="domain" description="Rhodanese" evidence="14">
    <location>
        <begin position="15"/>
        <end position="105"/>
    </location>
</feature>
<dbReference type="GO" id="GO:0008641">
    <property type="term" value="F:ubiquitin-like modifier activating enzyme activity"/>
    <property type="evidence" value="ECO:0007669"/>
    <property type="project" value="InterPro"/>
</dbReference>
<dbReference type="SMART" id="SM00450">
    <property type="entry name" value="RHOD"/>
    <property type="match status" value="1"/>
</dbReference>
<evidence type="ECO:0000256" key="9">
    <source>
        <dbReference type="ARBA" id="ARBA00066884"/>
    </source>
</evidence>
<dbReference type="GO" id="GO:0005829">
    <property type="term" value="C:cytosol"/>
    <property type="evidence" value="ECO:0007669"/>
    <property type="project" value="TreeGrafter"/>
</dbReference>
<dbReference type="GO" id="GO:0004792">
    <property type="term" value="F:thiosulfate-cyanide sulfurtransferase activity"/>
    <property type="evidence" value="ECO:0007669"/>
    <property type="project" value="TreeGrafter"/>
</dbReference>
<dbReference type="NCBIfam" id="NF004281">
    <property type="entry name" value="PRK05690.1"/>
    <property type="match status" value="1"/>
</dbReference>
<evidence type="ECO:0000256" key="12">
    <source>
        <dbReference type="ARBA" id="ARBA00075328"/>
    </source>
</evidence>
<accession>A0A9Q4MJN4</accession>
<comment type="similarity">
    <text evidence="2">Belongs to the HesA/MoeB/ThiF family.</text>
</comment>
<dbReference type="CDD" id="cd00158">
    <property type="entry name" value="RHOD"/>
    <property type="match status" value="1"/>
</dbReference>
<dbReference type="FunFam" id="3.40.50.720:FF:000033">
    <property type="entry name" value="Adenylyltransferase and sulfurtransferase MOCS3"/>
    <property type="match status" value="1"/>
</dbReference>
<protein>
    <recommendedName>
        <fullName evidence="10">Molybdopterin-synthase adenylyltransferase</fullName>
        <ecNumber evidence="9">2.7.7.80</ecNumber>
    </recommendedName>
    <alternativeName>
        <fullName evidence="13">MoaD protein adenylase</fullName>
    </alternativeName>
    <alternativeName>
        <fullName evidence="11">Molybdopterin-converting factor subunit 1 adenylase</fullName>
    </alternativeName>
    <alternativeName>
        <fullName evidence="12">Sulfur carrier protein MoaD adenylyltransferase</fullName>
    </alternativeName>
</protein>
<sequence>MSIAEITPHQARSRAASGAVFIDVRQSYERVSGQAEGALGIDQATLEAHSSTHLPDTNAEIVLICQSGQRSRHTGERLQAAGYRRLYSVAGGTDAWRKAGLPLLRPMLTTDEQDFMERYARHLRLPHIGPHGQQRLAEARVLLIGAGGLGSPAAFYLTAAGVGHLRIADHDTVERSNLQRQILHVDAELGVPKAASAARRLSALNPRVQVEAMQVRANSSNIETLLQDVDVAIDGADNFPARYLLNDACVKLGTPLVYGAVHQFQGQVSVFDAGRRRGQAPCYRCLFPEPPHPEFAPSCSEAGVLGVLPGVIGMLQATEALKLLLDIGKPLRGRVLCFDALAMQFREIRLAPDPTCPVCAPGRPFPGYIDYAAFCRNPLKQPTQRG</sequence>
<dbReference type="GO" id="GO:0061605">
    <property type="term" value="F:molybdopterin-synthase adenylyltransferase activity"/>
    <property type="evidence" value="ECO:0007669"/>
    <property type="project" value="UniProtKB-EC"/>
</dbReference>
<dbReference type="Pfam" id="PF00581">
    <property type="entry name" value="Rhodanese"/>
    <property type="match status" value="1"/>
</dbReference>
<dbReference type="Gene3D" id="3.40.50.720">
    <property type="entry name" value="NAD(P)-binding Rossmann-like Domain"/>
    <property type="match status" value="1"/>
</dbReference>
<proteinExistence type="inferred from homology"/>
<comment type="caution">
    <text evidence="16">The sequence shown here is derived from an EMBL/GenBank/DDBJ whole genome shotgun (WGS) entry which is preliminary data.</text>
</comment>
<evidence type="ECO:0000256" key="11">
    <source>
        <dbReference type="ARBA" id="ARBA00075110"/>
    </source>
</evidence>
<dbReference type="EC" id="2.7.7.80" evidence="9"/>
<evidence type="ECO:0000256" key="3">
    <source>
        <dbReference type="ARBA" id="ARBA00022679"/>
    </source>
</evidence>
<dbReference type="EMBL" id="JAJKGN010000001">
    <property type="protein sequence ID" value="MDC6407199.1"/>
    <property type="molecule type" value="Genomic_DNA"/>
</dbReference>
<evidence type="ECO:0000256" key="13">
    <source>
        <dbReference type="ARBA" id="ARBA00078531"/>
    </source>
</evidence>
<evidence type="ECO:0000313" key="15">
    <source>
        <dbReference type="EMBL" id="MDC6407199.1"/>
    </source>
</evidence>
<evidence type="ECO:0000256" key="6">
    <source>
        <dbReference type="ARBA" id="ARBA00052218"/>
    </source>
</evidence>
<evidence type="ECO:0000256" key="2">
    <source>
        <dbReference type="ARBA" id="ARBA00009919"/>
    </source>
</evidence>
<dbReference type="InterPro" id="IPR001763">
    <property type="entry name" value="Rhodanese-like_dom"/>
</dbReference>
<gene>
    <name evidence="16" type="primary">moeB</name>
    <name evidence="16" type="ORF">FG476_11575</name>
    <name evidence="15" type="ORF">LOK82_00290</name>
</gene>
<reference evidence="15" key="4">
    <citation type="journal article" date="2023" name="Commun. Biol.">
        <title>Suspicions of two bridgehead invasions of Xylella fastidiosa subsp. multiplex in France.</title>
        <authorList>
            <person name="Dupas E."/>
            <person name="Durand K."/>
            <person name="Rieux A."/>
            <person name="Briand M."/>
            <person name="Pruvost O."/>
            <person name="Cunty A."/>
            <person name="Denance N."/>
            <person name="Donnadieu C."/>
            <person name="Legendre B."/>
            <person name="Lopez-Roques C."/>
            <person name="Cesbron S."/>
            <person name="Ravigne V."/>
            <person name="Jacques M.A."/>
        </authorList>
    </citation>
    <scope>NUCLEOTIDE SEQUENCE</scope>
    <source>
        <strain evidence="15">CFBP8070</strain>
    </source>
</reference>
<evidence type="ECO:0000256" key="5">
    <source>
        <dbReference type="ARBA" id="ARBA00022840"/>
    </source>
</evidence>
<keyword evidence="5" id="KW-0067">ATP-binding</keyword>
<evidence type="ECO:0000256" key="1">
    <source>
        <dbReference type="ARBA" id="ARBA00005046"/>
    </source>
</evidence>
<dbReference type="SUPFAM" id="SSF52821">
    <property type="entry name" value="Rhodanese/Cell cycle control phosphatase"/>
    <property type="match status" value="1"/>
</dbReference>
<dbReference type="Gene3D" id="3.40.250.10">
    <property type="entry name" value="Rhodanese-like domain"/>
    <property type="match status" value="1"/>
</dbReference>
<dbReference type="InterPro" id="IPR035985">
    <property type="entry name" value="Ubiquitin-activating_enz"/>
</dbReference>
<dbReference type="PROSITE" id="PS50206">
    <property type="entry name" value="RHODANESE_3"/>
    <property type="match status" value="1"/>
</dbReference>
<name>A0A9Q4MJN4_XYLFS</name>
<keyword evidence="4" id="KW-0547">Nucleotide-binding</keyword>
<keyword evidence="16" id="KW-0548">Nucleotidyltransferase</keyword>
<reference evidence="16" key="1">
    <citation type="submission" date="2019-05" db="EMBL/GenBank/DDBJ databases">
        <authorList>
            <person name="Castillo A."/>
            <person name="Giampetruzzi A."/>
            <person name="Landa B."/>
            <person name="Saponari M."/>
            <person name="Almeida R.P.P."/>
            <person name="Moralejo E."/>
            <person name="Marco-Noales E."/>
            <person name="Velasco-Amo M.P."/>
            <person name="Roman-Ecija M."/>
            <person name="Navarro I."/>
            <person name="Monterde A."/>
            <person name="Barbe S."/>
        </authorList>
    </citation>
    <scope>NUCLEOTIDE SEQUENCE</scope>
    <source>
        <strain evidence="16">XYL1981</strain>
    </source>
</reference>
<evidence type="ECO:0000313" key="17">
    <source>
        <dbReference type="Proteomes" id="UP000474061"/>
    </source>
</evidence>
<dbReference type="Proteomes" id="UP000474061">
    <property type="component" value="Unassembled WGS sequence"/>
</dbReference>
<dbReference type="InterPro" id="IPR036873">
    <property type="entry name" value="Rhodanese-like_dom_sf"/>
</dbReference>
<comment type="function">
    <text evidence="7">Catalyzes the adenylation by ATP of the carboxyl group of the C-terminal glycine of sulfur carrier protein MoaD.</text>
</comment>
<reference evidence="16" key="2">
    <citation type="journal article" date="2020" name="Appl. Environ. Microbiol.">
        <title>Multiple intercontinental introductions associated with the emergence of a plant pathogen in Europe.</title>
        <authorList>
            <person name="Landa B.B."/>
            <person name="Castillo A.I."/>
            <person name="Giampetruzzi A."/>
            <person name="Kahn A."/>
            <person name="Roman-Ecija M."/>
            <person name="Velasco-Amo M.P."/>
            <person name="Navas-Cortes J.A."/>
            <person name="Marco-Noales E."/>
            <person name="Barbe S."/>
            <person name="Moralejo E."/>
            <person name="Coletta-Filho H.D."/>
            <person name="Saldarelli P."/>
            <person name="Saponari M."/>
            <person name="Almeida R.P.P."/>
        </authorList>
    </citation>
    <scope>NUCLEOTIDE SEQUENCE</scope>
    <source>
        <strain evidence="16">XYL1981</strain>
    </source>
</reference>
<dbReference type="GO" id="GO:0008146">
    <property type="term" value="F:sulfotransferase activity"/>
    <property type="evidence" value="ECO:0007669"/>
    <property type="project" value="TreeGrafter"/>
</dbReference>
<comment type="subunit">
    <text evidence="8">Homodimer. Forms a stable heterotetrameric complex of 2 MoeB and 2 MoaD during adenylation of MoaD.</text>
</comment>
<evidence type="ECO:0000259" key="14">
    <source>
        <dbReference type="PROSITE" id="PS50206"/>
    </source>
</evidence>
<dbReference type="PANTHER" id="PTHR10953:SF102">
    <property type="entry name" value="ADENYLYLTRANSFERASE AND SULFURTRANSFERASE MOCS3"/>
    <property type="match status" value="1"/>
</dbReference>
<dbReference type="Pfam" id="PF00899">
    <property type="entry name" value="ThiF"/>
    <property type="match status" value="1"/>
</dbReference>
<evidence type="ECO:0000256" key="7">
    <source>
        <dbReference type="ARBA" id="ARBA00055169"/>
    </source>
</evidence>
<dbReference type="InterPro" id="IPR000594">
    <property type="entry name" value="ThiF_NAD_FAD-bd"/>
</dbReference>
<dbReference type="GO" id="GO:0005524">
    <property type="term" value="F:ATP binding"/>
    <property type="evidence" value="ECO:0007669"/>
    <property type="project" value="UniProtKB-KW"/>
</dbReference>
<keyword evidence="3" id="KW-0808">Transferase</keyword>
<dbReference type="EMBL" id="VDCJ01000352">
    <property type="protein sequence ID" value="MRU24664.1"/>
    <property type="molecule type" value="Genomic_DNA"/>
</dbReference>
<dbReference type="SUPFAM" id="SSF69572">
    <property type="entry name" value="Activating enzymes of the ubiquitin-like proteins"/>
    <property type="match status" value="1"/>
</dbReference>
<comment type="catalytic activity">
    <reaction evidence="6">
        <text>[molybdopterin-synthase sulfur-carrier protein]-C-terminal Gly-Gly + ATP + H(+) = [molybdopterin-synthase sulfur-carrier protein]-C-terminal Gly-Gly-AMP + diphosphate</text>
        <dbReference type="Rhea" id="RHEA:43616"/>
        <dbReference type="Rhea" id="RHEA-COMP:12159"/>
        <dbReference type="Rhea" id="RHEA-COMP:12202"/>
        <dbReference type="ChEBI" id="CHEBI:15378"/>
        <dbReference type="ChEBI" id="CHEBI:30616"/>
        <dbReference type="ChEBI" id="CHEBI:33019"/>
        <dbReference type="ChEBI" id="CHEBI:90618"/>
        <dbReference type="ChEBI" id="CHEBI:90778"/>
        <dbReference type="EC" id="2.7.7.80"/>
    </reaction>
</comment>
<evidence type="ECO:0000256" key="8">
    <source>
        <dbReference type="ARBA" id="ARBA00063809"/>
    </source>
</evidence>
<evidence type="ECO:0000256" key="4">
    <source>
        <dbReference type="ARBA" id="ARBA00022741"/>
    </source>
</evidence>
<dbReference type="Proteomes" id="UP001220702">
    <property type="component" value="Unassembled WGS sequence"/>
</dbReference>
<organism evidence="16 17">
    <name type="scientific">Xylella fastidiosa subsp. multiplex</name>
    <dbReference type="NCBI Taxonomy" id="644357"/>
    <lineage>
        <taxon>Bacteria</taxon>
        <taxon>Pseudomonadati</taxon>
        <taxon>Pseudomonadota</taxon>
        <taxon>Gammaproteobacteria</taxon>
        <taxon>Lysobacterales</taxon>
        <taxon>Lysobacteraceae</taxon>
        <taxon>Xylella</taxon>
    </lineage>
</organism>
<evidence type="ECO:0000313" key="16">
    <source>
        <dbReference type="EMBL" id="MRU24664.1"/>
    </source>
</evidence>
<dbReference type="AlphaFoldDB" id="A0A9Q4MJN4"/>
<dbReference type="CDD" id="cd00757">
    <property type="entry name" value="ThiF_MoeB_HesA_family"/>
    <property type="match status" value="1"/>
</dbReference>
<evidence type="ECO:0000256" key="10">
    <source>
        <dbReference type="ARBA" id="ARBA00073635"/>
    </source>
</evidence>
<dbReference type="InterPro" id="IPR045886">
    <property type="entry name" value="ThiF/MoeB/HesA"/>
</dbReference>
<comment type="pathway">
    <text evidence="1">Cofactor biosynthesis; molybdopterin biosynthesis.</text>
</comment>
<dbReference type="RefSeq" id="WP_004083571.1">
    <property type="nucleotide sequence ID" value="NZ_CP052853.1"/>
</dbReference>
<dbReference type="PANTHER" id="PTHR10953">
    <property type="entry name" value="UBIQUITIN-ACTIVATING ENZYME E1"/>
    <property type="match status" value="1"/>
</dbReference>